<evidence type="ECO:0000313" key="6">
    <source>
        <dbReference type="Proteomes" id="UP000515947"/>
    </source>
</evidence>
<dbReference type="InterPro" id="IPR002123">
    <property type="entry name" value="Plipid/glycerol_acylTrfase"/>
</dbReference>
<dbReference type="GO" id="GO:0006654">
    <property type="term" value="P:phosphatidic acid biosynthetic process"/>
    <property type="evidence" value="ECO:0007669"/>
    <property type="project" value="TreeGrafter"/>
</dbReference>
<proteinExistence type="predicted"/>
<feature type="compositionally biased region" description="Basic and acidic residues" evidence="3">
    <location>
        <begin position="224"/>
        <end position="242"/>
    </location>
</feature>
<dbReference type="CDD" id="cd07989">
    <property type="entry name" value="LPLAT_AGPAT-like"/>
    <property type="match status" value="1"/>
</dbReference>
<feature type="compositionally biased region" description="Basic residues" evidence="3">
    <location>
        <begin position="251"/>
        <end position="261"/>
    </location>
</feature>
<name>A0A7G9R914_9ACTN</name>
<sequence length="261" mass="29297">MPYPRTLQERRGWAFAFCVALVEPLLRALTRRRWIDGTKIPARGGCVIAVNHVSHLDPFTFAHFVYGHGRIVRFLAKAEVFSIPVAGRIVRSAGQIPVYRLTNDASQAFRAAVASVRRGECVVVYPEGTITREPDLWPMTGRTGAARIALASGVPVIPVAQWGPQEILAPYAKRPHLFPRKLVTVKAGDPVDLTEFEGRELTPDVLRQATERIMDAITHQLEDIRGEKAPAERFDARSRGVREIGNPNGQQRRRRRKEGRR</sequence>
<evidence type="ECO:0000256" key="2">
    <source>
        <dbReference type="ARBA" id="ARBA00023315"/>
    </source>
</evidence>
<protein>
    <submittedName>
        <fullName evidence="5">1-acyl-sn-glycerol-3-phosphate acyltransferase</fullName>
    </submittedName>
</protein>
<feature type="region of interest" description="Disordered" evidence="3">
    <location>
        <begin position="224"/>
        <end position="261"/>
    </location>
</feature>
<evidence type="ECO:0000259" key="4">
    <source>
        <dbReference type="SMART" id="SM00563"/>
    </source>
</evidence>
<reference evidence="5 6" key="1">
    <citation type="submission" date="2020-08" db="EMBL/GenBank/DDBJ databases">
        <title>Genome sequence of Nocardioides mesophilus KACC 16243T.</title>
        <authorList>
            <person name="Hyun D.-W."/>
            <person name="Bae J.-W."/>
        </authorList>
    </citation>
    <scope>NUCLEOTIDE SEQUENCE [LARGE SCALE GENOMIC DNA]</scope>
    <source>
        <strain evidence="5 6">KACC 16243</strain>
    </source>
</reference>
<dbReference type="GO" id="GO:0005886">
    <property type="term" value="C:plasma membrane"/>
    <property type="evidence" value="ECO:0007669"/>
    <property type="project" value="TreeGrafter"/>
</dbReference>
<dbReference type="RefSeq" id="WP_187577932.1">
    <property type="nucleotide sequence ID" value="NZ_CP060713.1"/>
</dbReference>
<dbReference type="AlphaFoldDB" id="A0A7G9R914"/>
<keyword evidence="1 5" id="KW-0808">Transferase</keyword>
<dbReference type="Proteomes" id="UP000515947">
    <property type="component" value="Chromosome"/>
</dbReference>
<dbReference type="EMBL" id="CP060713">
    <property type="protein sequence ID" value="QNN52089.1"/>
    <property type="molecule type" value="Genomic_DNA"/>
</dbReference>
<evidence type="ECO:0000313" key="5">
    <source>
        <dbReference type="EMBL" id="QNN52089.1"/>
    </source>
</evidence>
<dbReference type="SUPFAM" id="SSF69593">
    <property type="entry name" value="Glycerol-3-phosphate (1)-acyltransferase"/>
    <property type="match status" value="1"/>
</dbReference>
<evidence type="ECO:0000256" key="3">
    <source>
        <dbReference type="SAM" id="MobiDB-lite"/>
    </source>
</evidence>
<dbReference type="PANTHER" id="PTHR10434:SF55">
    <property type="entry name" value="POSSIBLE ACYLTRANSFERASE"/>
    <property type="match status" value="1"/>
</dbReference>
<gene>
    <name evidence="5" type="ORF">H9L09_16510</name>
</gene>
<evidence type="ECO:0000256" key="1">
    <source>
        <dbReference type="ARBA" id="ARBA00022679"/>
    </source>
</evidence>
<dbReference type="SMART" id="SM00563">
    <property type="entry name" value="PlsC"/>
    <property type="match status" value="1"/>
</dbReference>
<keyword evidence="6" id="KW-1185">Reference proteome</keyword>
<feature type="domain" description="Phospholipid/glycerol acyltransferase" evidence="4">
    <location>
        <begin position="46"/>
        <end position="164"/>
    </location>
</feature>
<keyword evidence="2 5" id="KW-0012">Acyltransferase</keyword>
<dbReference type="GO" id="GO:0003841">
    <property type="term" value="F:1-acylglycerol-3-phosphate O-acyltransferase activity"/>
    <property type="evidence" value="ECO:0007669"/>
    <property type="project" value="TreeGrafter"/>
</dbReference>
<dbReference type="PANTHER" id="PTHR10434">
    <property type="entry name" value="1-ACYL-SN-GLYCEROL-3-PHOSPHATE ACYLTRANSFERASE"/>
    <property type="match status" value="1"/>
</dbReference>
<organism evidence="5 6">
    <name type="scientific">Nocardioides mesophilus</name>
    <dbReference type="NCBI Taxonomy" id="433659"/>
    <lineage>
        <taxon>Bacteria</taxon>
        <taxon>Bacillati</taxon>
        <taxon>Actinomycetota</taxon>
        <taxon>Actinomycetes</taxon>
        <taxon>Propionibacteriales</taxon>
        <taxon>Nocardioidaceae</taxon>
        <taxon>Nocardioides</taxon>
    </lineage>
</organism>
<accession>A0A7G9R914</accession>
<dbReference type="Pfam" id="PF01553">
    <property type="entry name" value="Acyltransferase"/>
    <property type="match status" value="1"/>
</dbReference>
<dbReference type="KEGG" id="nmes:H9L09_16510"/>